<dbReference type="Gene3D" id="1.25.10.10">
    <property type="entry name" value="Leucine-rich Repeat Variant"/>
    <property type="match status" value="1"/>
</dbReference>
<proteinExistence type="inferred from homology"/>
<evidence type="ECO:0000313" key="8">
    <source>
        <dbReference type="EMBL" id="KAK0398469.1"/>
    </source>
</evidence>
<keyword evidence="4 5" id="KW-0653">Protein transport</keyword>
<dbReference type="SMART" id="SM00185">
    <property type="entry name" value="ARM"/>
    <property type="match status" value="6"/>
</dbReference>
<dbReference type="GO" id="GO:0005737">
    <property type="term" value="C:cytoplasm"/>
    <property type="evidence" value="ECO:0007669"/>
    <property type="project" value="InterPro"/>
</dbReference>
<feature type="region of interest" description="Disordered" evidence="6">
    <location>
        <begin position="513"/>
        <end position="532"/>
    </location>
</feature>
<dbReference type="Pfam" id="PF00514">
    <property type="entry name" value="Arm"/>
    <property type="match status" value="2"/>
</dbReference>
<keyword evidence="2 5" id="KW-0813">Transport</keyword>
<feature type="domain" description="IBB" evidence="7">
    <location>
        <begin position="2"/>
        <end position="64"/>
    </location>
</feature>
<dbReference type="EMBL" id="JAUCMV010000005">
    <property type="protein sequence ID" value="KAK0398469.1"/>
    <property type="molecule type" value="Genomic_DNA"/>
</dbReference>
<evidence type="ECO:0000259" key="7">
    <source>
        <dbReference type="PROSITE" id="PS51214"/>
    </source>
</evidence>
<dbReference type="Proteomes" id="UP001175271">
    <property type="component" value="Unassembled WGS sequence"/>
</dbReference>
<dbReference type="Pfam" id="PF01749">
    <property type="entry name" value="IBB"/>
    <property type="match status" value="1"/>
</dbReference>
<protein>
    <recommendedName>
        <fullName evidence="5">Importin subunit alpha</fullName>
    </recommendedName>
</protein>
<evidence type="ECO:0000256" key="2">
    <source>
        <dbReference type="ARBA" id="ARBA00022448"/>
    </source>
</evidence>
<feature type="compositionally biased region" description="Acidic residues" evidence="6">
    <location>
        <begin position="60"/>
        <end position="69"/>
    </location>
</feature>
<dbReference type="SUPFAM" id="SSF48371">
    <property type="entry name" value="ARM repeat"/>
    <property type="match status" value="1"/>
</dbReference>
<comment type="similarity">
    <text evidence="1 5">Belongs to the importin alpha family.</text>
</comment>
<dbReference type="GO" id="GO:0006606">
    <property type="term" value="P:protein import into nucleus"/>
    <property type="evidence" value="ECO:0007669"/>
    <property type="project" value="InterPro"/>
</dbReference>
<reference evidence="8" key="1">
    <citation type="submission" date="2023-06" db="EMBL/GenBank/DDBJ databases">
        <title>Genomic analysis of the entomopathogenic nematode Steinernema hermaphroditum.</title>
        <authorList>
            <person name="Schwarz E.M."/>
            <person name="Heppert J.K."/>
            <person name="Baniya A."/>
            <person name="Schwartz H.T."/>
            <person name="Tan C.-H."/>
            <person name="Antoshechkin I."/>
            <person name="Sternberg P.W."/>
            <person name="Goodrich-Blair H."/>
            <person name="Dillman A.R."/>
        </authorList>
    </citation>
    <scope>NUCLEOTIDE SEQUENCE</scope>
    <source>
        <strain evidence="8">PS9179</strain>
        <tissue evidence="8">Whole animal</tissue>
    </source>
</reference>
<sequence>MSLQENNTGVVVRDDIDRQKMYKNAGKHEDMRRRRTECSVEIRKQKRGEAMMKRRNLVTDDADTGDESQTESGVEQKANWSLNEIFKCLTSNPTLPQLRIAFESLRRNLSKDRNPPIDEAIKMNLVEAMVRGLGVEDNKVQFESAWGLTNIVSGTTEQTAHAIEKGCIPPLLQLSISSDLKLAEQATWALANITGDNAQFRDVMLQHDCLRVVEHLTQNVKSLTRDFVRTLAWWYSNLCRHKKSRLSTDVLRRLAPGLCILIEYNDENVQQDSCWALSYMTDGPDENMALARDAGCIEKVVKYLNQAMQDARTSSIAPAVRVLGNFTSGADELTQAIVDSGCIQHQLPQLLTSRHSGILKESTWLVSNIFAGTHSQIQVALDAGLLPLVLKVFALGDARSQEEAHWAIYNLTTGGTPNQVMYLREGSSLADINEGLQHTPKVDVLKNMLDALSSILRHASYTFNDHLQALLDEFEASDLTGFIEGCQNHENEEIYKVAYEIVDTYFNEDDFEEDTYENDKENNSAPQGGFQF</sequence>
<evidence type="ECO:0000256" key="3">
    <source>
        <dbReference type="ARBA" id="ARBA00022737"/>
    </source>
</evidence>
<organism evidence="8 9">
    <name type="scientific">Steinernema hermaphroditum</name>
    <dbReference type="NCBI Taxonomy" id="289476"/>
    <lineage>
        <taxon>Eukaryota</taxon>
        <taxon>Metazoa</taxon>
        <taxon>Ecdysozoa</taxon>
        <taxon>Nematoda</taxon>
        <taxon>Chromadorea</taxon>
        <taxon>Rhabditida</taxon>
        <taxon>Tylenchina</taxon>
        <taxon>Panagrolaimomorpha</taxon>
        <taxon>Strongyloidoidea</taxon>
        <taxon>Steinernematidae</taxon>
        <taxon>Steinernema</taxon>
    </lineage>
</organism>
<dbReference type="GO" id="GO:0061608">
    <property type="term" value="F:nuclear import signal receptor activity"/>
    <property type="evidence" value="ECO:0007669"/>
    <property type="project" value="InterPro"/>
</dbReference>
<dbReference type="PROSITE" id="PS51214">
    <property type="entry name" value="IBB"/>
    <property type="match status" value="1"/>
</dbReference>
<dbReference type="InterPro" id="IPR011989">
    <property type="entry name" value="ARM-like"/>
</dbReference>
<dbReference type="InterPro" id="IPR002652">
    <property type="entry name" value="Importin-a_IBB"/>
</dbReference>
<dbReference type="PANTHER" id="PTHR23316">
    <property type="entry name" value="IMPORTIN ALPHA"/>
    <property type="match status" value="1"/>
</dbReference>
<gene>
    <name evidence="8" type="ORF">QR680_002602</name>
</gene>
<dbReference type="InterPro" id="IPR016024">
    <property type="entry name" value="ARM-type_fold"/>
</dbReference>
<dbReference type="PIRSF" id="PIRSF005673">
    <property type="entry name" value="Importin_alpha"/>
    <property type="match status" value="1"/>
</dbReference>
<name>A0AA39H5G2_9BILA</name>
<evidence type="ECO:0000256" key="5">
    <source>
        <dbReference type="PIRNR" id="PIRNR005673"/>
    </source>
</evidence>
<evidence type="ECO:0000313" key="9">
    <source>
        <dbReference type="Proteomes" id="UP001175271"/>
    </source>
</evidence>
<keyword evidence="9" id="KW-1185">Reference proteome</keyword>
<evidence type="ECO:0000256" key="4">
    <source>
        <dbReference type="ARBA" id="ARBA00022927"/>
    </source>
</evidence>
<feature type="compositionally biased region" description="Basic and acidic residues" evidence="6">
    <location>
        <begin position="17"/>
        <end position="52"/>
    </location>
</feature>
<dbReference type="Pfam" id="PF16186">
    <property type="entry name" value="Arm_3"/>
    <property type="match status" value="1"/>
</dbReference>
<dbReference type="AlphaFoldDB" id="A0AA39H5G2"/>
<dbReference type="InterPro" id="IPR032413">
    <property type="entry name" value="Arm_3"/>
</dbReference>
<keyword evidence="3" id="KW-0677">Repeat</keyword>
<dbReference type="InterPro" id="IPR036975">
    <property type="entry name" value="Importin-a_IBB_sf"/>
</dbReference>
<evidence type="ECO:0000256" key="6">
    <source>
        <dbReference type="SAM" id="MobiDB-lite"/>
    </source>
</evidence>
<dbReference type="InterPro" id="IPR024931">
    <property type="entry name" value="Importin_alpha"/>
</dbReference>
<accession>A0AA39H5G2</accession>
<evidence type="ECO:0000256" key="1">
    <source>
        <dbReference type="ARBA" id="ARBA00010394"/>
    </source>
</evidence>
<feature type="region of interest" description="Disordered" evidence="6">
    <location>
        <begin position="17"/>
        <end position="75"/>
    </location>
</feature>
<comment type="caution">
    <text evidence="8">The sequence shown here is derived from an EMBL/GenBank/DDBJ whole genome shotgun (WGS) entry which is preliminary data.</text>
</comment>
<dbReference type="InterPro" id="IPR000225">
    <property type="entry name" value="Armadillo"/>
</dbReference>
<dbReference type="Gene3D" id="1.20.5.690">
    <property type="entry name" value="Importin-alpha, importin-beta-binding domain"/>
    <property type="match status" value="1"/>
</dbReference>